<evidence type="ECO:0000256" key="2">
    <source>
        <dbReference type="ARBA" id="ARBA00022737"/>
    </source>
</evidence>
<dbReference type="Pfam" id="PF00096">
    <property type="entry name" value="zf-C2H2"/>
    <property type="match status" value="1"/>
</dbReference>
<evidence type="ECO:0000313" key="9">
    <source>
        <dbReference type="Proteomes" id="UP000183809"/>
    </source>
</evidence>
<gene>
    <name evidence="8" type="ORF">BKCO1_4000178</name>
</gene>
<evidence type="ECO:0000313" key="8">
    <source>
        <dbReference type="EMBL" id="OJD38620.1"/>
    </source>
</evidence>
<evidence type="ECO:0000256" key="3">
    <source>
        <dbReference type="ARBA" id="ARBA00022771"/>
    </source>
</evidence>
<dbReference type="PROSITE" id="PS00028">
    <property type="entry name" value="ZINC_FINGER_C2H2_1"/>
    <property type="match status" value="1"/>
</dbReference>
<dbReference type="SUPFAM" id="SSF57667">
    <property type="entry name" value="beta-beta-alpha zinc fingers"/>
    <property type="match status" value="1"/>
</dbReference>
<keyword evidence="9" id="KW-1185">Reference proteome</keyword>
<dbReference type="PANTHER" id="PTHR23226">
    <property type="entry name" value="ZINC FINGER AND SCAN DOMAIN-CONTAINING"/>
    <property type="match status" value="1"/>
</dbReference>
<protein>
    <submittedName>
        <fullName evidence="8">C2h2 transcription factor</fullName>
    </submittedName>
</protein>
<evidence type="ECO:0000256" key="1">
    <source>
        <dbReference type="ARBA" id="ARBA00022723"/>
    </source>
</evidence>
<feature type="compositionally biased region" description="Polar residues" evidence="6">
    <location>
        <begin position="38"/>
        <end position="58"/>
    </location>
</feature>
<feature type="compositionally biased region" description="Low complexity" evidence="6">
    <location>
        <begin position="62"/>
        <end position="78"/>
    </location>
</feature>
<feature type="compositionally biased region" description="Polar residues" evidence="6">
    <location>
        <begin position="234"/>
        <end position="265"/>
    </location>
</feature>
<keyword evidence="3 5" id="KW-0863">Zinc-finger</keyword>
<evidence type="ECO:0000259" key="7">
    <source>
        <dbReference type="PROSITE" id="PS50157"/>
    </source>
</evidence>
<dbReference type="EMBL" id="MNUE01000004">
    <property type="protein sequence ID" value="OJD38620.1"/>
    <property type="molecule type" value="Genomic_DNA"/>
</dbReference>
<dbReference type="Proteomes" id="UP000183809">
    <property type="component" value="Unassembled WGS sequence"/>
</dbReference>
<keyword evidence="1" id="KW-0479">Metal-binding</keyword>
<feature type="compositionally biased region" description="Polar residues" evidence="6">
    <location>
        <begin position="292"/>
        <end position="301"/>
    </location>
</feature>
<feature type="region of interest" description="Disordered" evidence="6">
    <location>
        <begin position="199"/>
        <end position="301"/>
    </location>
</feature>
<keyword evidence="2" id="KW-0677">Repeat</keyword>
<comment type="caution">
    <text evidence="8">The sequence shown here is derived from an EMBL/GenBank/DDBJ whole genome shotgun (WGS) entry which is preliminary data.</text>
</comment>
<dbReference type="GeneID" id="31015863"/>
<dbReference type="AlphaFoldDB" id="A0A1J9SFN0"/>
<name>A0A1J9SFN0_9PEZI</name>
<evidence type="ECO:0000256" key="4">
    <source>
        <dbReference type="ARBA" id="ARBA00022833"/>
    </source>
</evidence>
<dbReference type="GO" id="GO:0008270">
    <property type="term" value="F:zinc ion binding"/>
    <property type="evidence" value="ECO:0007669"/>
    <property type="project" value="UniProtKB-KW"/>
</dbReference>
<reference evidence="8 9" key="1">
    <citation type="submission" date="2016-10" db="EMBL/GenBank/DDBJ databases">
        <title>Proteomics and genomics reveal pathogen-plant mechanisms compatible with a hemibiotrophic lifestyle of Diplodia corticola.</title>
        <authorList>
            <person name="Fernandes I."/>
            <person name="De Jonge R."/>
            <person name="Van De Peer Y."/>
            <person name="Devreese B."/>
            <person name="Alves A."/>
            <person name="Esteves A.C."/>
        </authorList>
    </citation>
    <scope>NUCLEOTIDE SEQUENCE [LARGE SCALE GENOMIC DNA]</scope>
    <source>
        <strain evidence="8 9">CBS 112549</strain>
    </source>
</reference>
<accession>A0A1J9SFN0</accession>
<evidence type="ECO:0000256" key="5">
    <source>
        <dbReference type="PROSITE-ProRule" id="PRU00042"/>
    </source>
</evidence>
<evidence type="ECO:0000256" key="6">
    <source>
        <dbReference type="SAM" id="MobiDB-lite"/>
    </source>
</evidence>
<dbReference type="InterPro" id="IPR036236">
    <property type="entry name" value="Znf_C2H2_sf"/>
</dbReference>
<dbReference type="PROSITE" id="PS50157">
    <property type="entry name" value="ZINC_FINGER_C2H2_2"/>
    <property type="match status" value="2"/>
</dbReference>
<feature type="domain" description="C2H2-type" evidence="7">
    <location>
        <begin position="186"/>
        <end position="213"/>
    </location>
</feature>
<keyword evidence="4" id="KW-0862">Zinc</keyword>
<dbReference type="OrthoDB" id="6365676at2759"/>
<dbReference type="RefSeq" id="XP_020134231.1">
    <property type="nucleotide sequence ID" value="XM_020275602.1"/>
</dbReference>
<feature type="region of interest" description="Disordered" evidence="6">
    <location>
        <begin position="1"/>
        <end position="91"/>
    </location>
</feature>
<dbReference type="SMART" id="SM00355">
    <property type="entry name" value="ZnF_C2H2"/>
    <property type="match status" value="2"/>
</dbReference>
<dbReference type="InterPro" id="IPR013087">
    <property type="entry name" value="Znf_C2H2_type"/>
</dbReference>
<organism evidence="8 9">
    <name type="scientific">Diplodia corticola</name>
    <dbReference type="NCBI Taxonomy" id="236234"/>
    <lineage>
        <taxon>Eukaryota</taxon>
        <taxon>Fungi</taxon>
        <taxon>Dikarya</taxon>
        <taxon>Ascomycota</taxon>
        <taxon>Pezizomycotina</taxon>
        <taxon>Dothideomycetes</taxon>
        <taxon>Dothideomycetes incertae sedis</taxon>
        <taxon>Botryosphaeriales</taxon>
        <taxon>Botryosphaeriaceae</taxon>
        <taxon>Diplodia</taxon>
    </lineage>
</organism>
<proteinExistence type="predicted"/>
<dbReference type="Gene3D" id="3.30.160.60">
    <property type="entry name" value="Classic Zinc Finger"/>
    <property type="match status" value="1"/>
</dbReference>
<dbReference type="FunFam" id="3.30.160.60:FF:002343">
    <property type="entry name" value="Zinc finger protein 33A"/>
    <property type="match status" value="1"/>
</dbReference>
<feature type="domain" description="C2H2-type" evidence="7">
    <location>
        <begin position="153"/>
        <end position="185"/>
    </location>
</feature>
<sequence length="321" mass="35685">MDGRNSVGRRISLLNEDSAAHAPAPVTRLPSLEPGLRSRTSSYNSSPCLSPQTPQLLRSDSTDSATMSTPSPTTPTFSYEQPEDSPNMQQMPYFMGGAFHQQQVKQEDMMPQYPTMMGQVYAHPQACQVFMRPPGTERQPMPPTQPKTKKNSYPCPLAKEYHCKDFFTTSGHAARHAKKHTGKKDAVCPDCRKAFTRKDNMEQHRRTHQNGRNARNAAKVDDDSRVKKTKTSSRPRPTPIQSQVQLASMDPNSLISPRSSFSSAPAVQPVGEYMTSPYSDGMSYPSPEHFQMSPQLSASRQHSTFGLETLALAAKTHNREA</sequence>
<dbReference type="STRING" id="236234.A0A1J9SFN0"/>